<dbReference type="EMBL" id="SMCP01000010">
    <property type="protein sequence ID" value="TCV84801.1"/>
    <property type="molecule type" value="Genomic_DNA"/>
</dbReference>
<dbReference type="SUPFAM" id="SSF56300">
    <property type="entry name" value="Metallo-dependent phosphatases"/>
    <property type="match status" value="1"/>
</dbReference>
<dbReference type="PRINTS" id="PR01607">
    <property type="entry name" value="APYRASEFAMLY"/>
</dbReference>
<dbReference type="InterPro" id="IPR004843">
    <property type="entry name" value="Calcineurin-like_PHP"/>
</dbReference>
<evidence type="ECO:0000259" key="6">
    <source>
        <dbReference type="Pfam" id="PF00149"/>
    </source>
</evidence>
<dbReference type="Gene3D" id="3.60.21.10">
    <property type="match status" value="1"/>
</dbReference>
<evidence type="ECO:0000313" key="8">
    <source>
        <dbReference type="EMBL" id="TCV84801.1"/>
    </source>
</evidence>
<protein>
    <submittedName>
        <fullName evidence="8">5'-nucleotidase/UDP-sugar diphosphatase</fullName>
    </submittedName>
    <submittedName>
        <fullName evidence="9">Bifunctional UDP-sugar hydrolase/5'-nucleotidase</fullName>
    </submittedName>
</protein>
<feature type="chain" id="PRO_5021035790" evidence="5">
    <location>
        <begin position="27"/>
        <end position="554"/>
    </location>
</feature>
<proteinExistence type="inferred from homology"/>
<dbReference type="Gene3D" id="3.90.780.10">
    <property type="entry name" value="5'-Nucleotidase, C-terminal domain"/>
    <property type="match status" value="1"/>
</dbReference>
<dbReference type="InterPro" id="IPR029052">
    <property type="entry name" value="Metallo-depent_PP-like"/>
</dbReference>
<dbReference type="InterPro" id="IPR006146">
    <property type="entry name" value="5'-Nucleotdase_CS"/>
</dbReference>
<evidence type="ECO:0000259" key="7">
    <source>
        <dbReference type="Pfam" id="PF02872"/>
    </source>
</evidence>
<dbReference type="EMBL" id="VDGV01000105">
    <property type="protein sequence ID" value="TNG89102.1"/>
    <property type="molecule type" value="Genomic_DNA"/>
</dbReference>
<dbReference type="GO" id="GO:0046872">
    <property type="term" value="F:metal ion binding"/>
    <property type="evidence" value="ECO:0007669"/>
    <property type="project" value="UniProtKB-KW"/>
</dbReference>
<dbReference type="AlphaFoldDB" id="A0A4R3Y0N2"/>
<organism evidence="8 10">
    <name type="scientific">Testudinibacter aquarius</name>
    <dbReference type="NCBI Taxonomy" id="1524974"/>
    <lineage>
        <taxon>Bacteria</taxon>
        <taxon>Pseudomonadati</taxon>
        <taxon>Pseudomonadota</taxon>
        <taxon>Gammaproteobacteria</taxon>
        <taxon>Pasteurellales</taxon>
        <taxon>Pasteurellaceae</taxon>
        <taxon>Testudinibacter</taxon>
    </lineage>
</organism>
<dbReference type="SUPFAM" id="SSF55816">
    <property type="entry name" value="5'-nucleotidase (syn. UDP-sugar hydrolase), C-terminal domain"/>
    <property type="match status" value="1"/>
</dbReference>
<feature type="domain" description="5'-Nucleotidase C-terminal" evidence="7">
    <location>
        <begin position="369"/>
        <end position="512"/>
    </location>
</feature>
<evidence type="ECO:0000313" key="9">
    <source>
        <dbReference type="EMBL" id="TNG89102.1"/>
    </source>
</evidence>
<name>A0A4R3Y0N2_9PAST</name>
<dbReference type="InterPro" id="IPR036907">
    <property type="entry name" value="5'-Nucleotdase_C_sf"/>
</dbReference>
<dbReference type="NCBIfam" id="NF007109">
    <property type="entry name" value="PRK09558.1"/>
    <property type="match status" value="1"/>
</dbReference>
<dbReference type="Pfam" id="PF02872">
    <property type="entry name" value="5_nucleotid_C"/>
    <property type="match status" value="1"/>
</dbReference>
<evidence type="ECO:0000256" key="1">
    <source>
        <dbReference type="ARBA" id="ARBA00006654"/>
    </source>
</evidence>
<feature type="domain" description="Calcineurin-like phosphoesterase" evidence="6">
    <location>
        <begin position="37"/>
        <end position="256"/>
    </location>
</feature>
<dbReference type="InterPro" id="IPR006179">
    <property type="entry name" value="5_nucleotidase/apyrase"/>
</dbReference>
<gene>
    <name evidence="8" type="ORF">EDC16_11030</name>
    <name evidence="9" type="ORF">FHQ21_10455</name>
</gene>
<keyword evidence="4 5" id="KW-0547">Nucleotide-binding</keyword>
<keyword evidence="2" id="KW-0479">Metal-binding</keyword>
<dbReference type="InterPro" id="IPR008334">
    <property type="entry name" value="5'-Nucleotdase_C"/>
</dbReference>
<dbReference type="GO" id="GO:0000166">
    <property type="term" value="F:nucleotide binding"/>
    <property type="evidence" value="ECO:0007669"/>
    <property type="project" value="UniProtKB-KW"/>
</dbReference>
<accession>A0A4R3Y0N2</accession>
<dbReference type="PROSITE" id="PS00785">
    <property type="entry name" value="5_NUCLEOTIDASE_1"/>
    <property type="match status" value="1"/>
</dbReference>
<dbReference type="PANTHER" id="PTHR11575">
    <property type="entry name" value="5'-NUCLEOTIDASE-RELATED"/>
    <property type="match status" value="1"/>
</dbReference>
<evidence type="ECO:0000256" key="3">
    <source>
        <dbReference type="ARBA" id="ARBA00022729"/>
    </source>
</evidence>
<reference evidence="8 10" key="1">
    <citation type="submission" date="2019-03" db="EMBL/GenBank/DDBJ databases">
        <title>Genomic Encyclopedia of Type Strains, Phase IV (KMG-IV): sequencing the most valuable type-strain genomes for metagenomic binning, comparative biology and taxonomic classification.</title>
        <authorList>
            <person name="Goeker M."/>
        </authorList>
    </citation>
    <scope>NUCLEOTIDE SEQUENCE [LARGE SCALE GENOMIC DNA]</scope>
    <source>
        <strain evidence="8 10">DSM 28140</strain>
    </source>
</reference>
<evidence type="ECO:0000256" key="4">
    <source>
        <dbReference type="ARBA" id="ARBA00022741"/>
    </source>
</evidence>
<dbReference type="RefSeq" id="WP_132967731.1">
    <property type="nucleotide sequence ID" value="NZ_LEKL01000047.1"/>
</dbReference>
<keyword evidence="3 5" id="KW-0732">Signal</keyword>
<dbReference type="Pfam" id="PF00149">
    <property type="entry name" value="Metallophos"/>
    <property type="match status" value="1"/>
</dbReference>
<reference evidence="9 11" key="2">
    <citation type="submission" date="2019-05" db="EMBL/GenBank/DDBJ databases">
        <title>Pasteurellaceae isolates from reptiles.</title>
        <authorList>
            <person name="Bojesen A.M."/>
            <person name="Lund E."/>
        </authorList>
    </citation>
    <scope>NUCLEOTIDE SEQUENCE [LARGE SCALE GENOMIC DNA]</scope>
    <source>
        <strain evidence="9 11">ELNT2x</strain>
    </source>
</reference>
<evidence type="ECO:0000256" key="2">
    <source>
        <dbReference type="ARBA" id="ARBA00022723"/>
    </source>
</evidence>
<dbReference type="GO" id="GO:0030288">
    <property type="term" value="C:outer membrane-bounded periplasmic space"/>
    <property type="evidence" value="ECO:0007669"/>
    <property type="project" value="TreeGrafter"/>
</dbReference>
<feature type="signal peptide" evidence="5">
    <location>
        <begin position="1"/>
        <end position="26"/>
    </location>
</feature>
<comment type="similarity">
    <text evidence="1 5">Belongs to the 5'-nucleotidase family.</text>
</comment>
<dbReference type="GO" id="GO:0009166">
    <property type="term" value="P:nucleotide catabolic process"/>
    <property type="evidence" value="ECO:0007669"/>
    <property type="project" value="InterPro"/>
</dbReference>
<dbReference type="PROSITE" id="PS00786">
    <property type="entry name" value="5_NUCLEOTIDASE_2"/>
    <property type="match status" value="1"/>
</dbReference>
<keyword evidence="11" id="KW-1185">Reference proteome</keyword>
<evidence type="ECO:0000256" key="5">
    <source>
        <dbReference type="RuleBase" id="RU362119"/>
    </source>
</evidence>
<dbReference type="GO" id="GO:0008768">
    <property type="term" value="F:UDP-sugar diphosphatase activity"/>
    <property type="evidence" value="ECO:0007669"/>
    <property type="project" value="TreeGrafter"/>
</dbReference>
<dbReference type="GO" id="GO:0008253">
    <property type="term" value="F:5'-nucleotidase activity"/>
    <property type="evidence" value="ECO:0007669"/>
    <property type="project" value="TreeGrafter"/>
</dbReference>
<dbReference type="Proteomes" id="UP000305526">
    <property type="component" value="Unassembled WGS sequence"/>
</dbReference>
<comment type="caution">
    <text evidence="8">The sequence shown here is derived from an EMBL/GenBank/DDBJ whole genome shotgun (WGS) entry which is preliminary data.</text>
</comment>
<keyword evidence="5 9" id="KW-0378">Hydrolase</keyword>
<evidence type="ECO:0000313" key="11">
    <source>
        <dbReference type="Proteomes" id="UP000305526"/>
    </source>
</evidence>
<evidence type="ECO:0000313" key="10">
    <source>
        <dbReference type="Proteomes" id="UP000294619"/>
    </source>
</evidence>
<sequence length="554" mass="61003">MKSLLKLSTCAGVILSTLAFSGLAQAEYEKDRTYQLTVLHTNDLHGRFWTNQNGEYGLAAQKTLIDRIRKEVTDKGGDVILLNAGDYNTGIPESDLQNAKPDIEAMNIIGYEALVLGNHEFDNPLQLLDMQESWAKFPFLSANVFNKKDGSLLVKPYTILDKQGLKVAVVGLTTEDTAKLGNPEFISNVEFIRPAEAAKDVLASLNSNEKPDIKIGLTHMGYYHDAQYGSNAPGDVSMARELEKGAFDMILGGHSHDTVCINDDGSFNLKYKPGDACKPAFENGTWIMQAGEWGKYVGRADFEFKNGDLKLVGYQLIPVNLKDKVKNAEGKTEYVLFQEEIAADPELLAHLKTYQDKGDELLGVEVGSVNEKLEGDRNVIRFQQTNLGRLIARSQKERAKADIGIMNSGGIRASIEPGKVTYKDILTVQPFGNIISYVELNGQELLDYLDVVALKEIDSGAYAQFAGISMTVDRAAKKVSDVKINGEALDLKKTYRVSLPSFSAAGGDGYPVVINNPTYVNTGFVDAESLKLYFEENSPIDASQFKNDNEIIYK</sequence>
<dbReference type="PANTHER" id="PTHR11575:SF46">
    <property type="entry name" value="PROTEIN USHA"/>
    <property type="match status" value="1"/>
</dbReference>
<dbReference type="Proteomes" id="UP000294619">
    <property type="component" value="Unassembled WGS sequence"/>
</dbReference>